<dbReference type="GO" id="GO:0006281">
    <property type="term" value="P:DNA repair"/>
    <property type="evidence" value="ECO:0007669"/>
    <property type="project" value="TreeGrafter"/>
</dbReference>
<comment type="caution">
    <text evidence="12">The sequence shown here is derived from an EMBL/GenBank/DDBJ whole genome shotgun (WGS) entry which is preliminary data.</text>
</comment>
<evidence type="ECO:0000313" key="13">
    <source>
        <dbReference type="Proteomes" id="UP000054821"/>
    </source>
</evidence>
<dbReference type="RefSeq" id="XP_024405933.1">
    <property type="nucleotide sequence ID" value="XM_024549348.1"/>
</dbReference>
<dbReference type="InterPro" id="IPR027417">
    <property type="entry name" value="P-loop_NTPase"/>
</dbReference>
<keyword evidence="13" id="KW-1185">Reference proteome</keyword>
<feature type="region of interest" description="Disordered" evidence="8">
    <location>
        <begin position="127"/>
        <end position="176"/>
    </location>
</feature>
<dbReference type="Gene3D" id="3.40.50.300">
    <property type="entry name" value="P-loop containing nucleotide triphosphate hydrolases"/>
    <property type="match status" value="1"/>
</dbReference>
<evidence type="ECO:0000259" key="11">
    <source>
        <dbReference type="PROSITE" id="PS51194"/>
    </source>
</evidence>
<feature type="region of interest" description="Disordered" evidence="8">
    <location>
        <begin position="369"/>
        <end position="388"/>
    </location>
</feature>
<dbReference type="PROSITE" id="PS00518">
    <property type="entry name" value="ZF_RING_1"/>
    <property type="match status" value="1"/>
</dbReference>
<dbReference type="InterPro" id="IPR038718">
    <property type="entry name" value="SNF2-like_sf"/>
</dbReference>
<accession>A0A2P4ZS88</accession>
<sequence>MSNPLKRRFDPVRELNDDVDDGTHLYSGTVIAPHATMPQPYDTGSWQVQDYGMLDMPRESQYHGPGYMNPTSDIPVMQPLSSIEDIFGGMFLDPIAGAQISTLNISEPSYNFDGALQDWRNEFVLSDTDPTGSAPFSSQETSHFSSLSPGSTGSVPFSSQEASQLSSLSPESTSSVSVPFSTQEALQLSSLSPASTSEDVIMLNDQDEICYGMLHSVDVKFVGEMQVVHSRLSEMETTYERFKIKKKDDHVMLSFHDADDDDKDGTFGYLRSAVGKTLMPLLTMTHVNLEPIGQASNLKDTIGRANKAAEAIAKVDINLYGPRCAAKEVGDTLSRGKLWLQKSNHMKCGVIYDNPHFLRLELSGISIQPTQPVNQNHNKGPAGKQKRQERLQDLVREVYNSIDRSRNLDKVNVGGLVTQELLPHQQEALGFMVERESGDINDRYRLWETKTLDNGNEEYCHRITKQKIKNGIRPDESGGGILADEMGMGKTLSILSLIVKTLDVATEWAQKQESSATVEEEIQRSRSTLVIVPSALLVYNWIDEIDKYLKEGVKKIKYHGSDRSKSLEEILDSDIVVTTYSTLKAEFQNKKSLLHRVDWYRIVLDEAHIIRRRATLFYRSCDELHASFRWCLTGTPIQNKLTDIGTLFAFIRAEPFSKASVFRKWIEVPFEQSTDDSTAATAVKDRLVMLIEALCLRRTKDSIELPEVQTYLRELTFTPQEREQYDNTKKILTRMILHRVGEIDKVSHFGTFQMNLQMRLLCNHGTFQQPFSWRRRSYQDEREAAAGALGQNSEICCSGCQLPMPILGSSWMRSDYNSRCNHALCPECIDESGRTPGCPVCLLTLGPDMAGNNASTNGEDVPDWPADDRAGNSDDHYFNKEGHSTKMEALIEDVQKDLTNTKSIIFSCWTRTLKLLSRYLEEANIQYFCIDGTSSLSQRQKKLKQFAKDDQTRVLIMTTGTGGFGLNLTCANRIFIVELQWNPGVESQAIARAIRLGQKCEVKVMRYLVKGTVEEEMRSQQRYKKQLAALGFDELLESEDHAVVNDSVPSIVISQ</sequence>
<dbReference type="SMART" id="SM00487">
    <property type="entry name" value="DEXDc"/>
    <property type="match status" value="1"/>
</dbReference>
<feature type="domain" description="RING-type" evidence="9">
    <location>
        <begin position="797"/>
        <end position="841"/>
    </location>
</feature>
<dbReference type="GO" id="GO:0016787">
    <property type="term" value="F:hydrolase activity"/>
    <property type="evidence" value="ECO:0007669"/>
    <property type="project" value="UniProtKB-KW"/>
</dbReference>
<feature type="compositionally biased region" description="Low complexity" evidence="8">
    <location>
        <begin position="157"/>
        <end position="176"/>
    </location>
</feature>
<dbReference type="PROSITE" id="PS51192">
    <property type="entry name" value="HELICASE_ATP_BIND_1"/>
    <property type="match status" value="1"/>
</dbReference>
<proteinExistence type="predicted"/>
<evidence type="ECO:0000256" key="1">
    <source>
        <dbReference type="ARBA" id="ARBA00022723"/>
    </source>
</evidence>
<feature type="compositionally biased region" description="Polar residues" evidence="8">
    <location>
        <begin position="128"/>
        <end position="156"/>
    </location>
</feature>
<reference evidence="12 13" key="1">
    <citation type="journal article" date="2016" name="Genome Announc.">
        <title>Draft Whole-Genome Sequence of Trichoderma gamsii T6085, a Promising Biocontrol Agent of Fusarium Head Blight on Wheat.</title>
        <authorList>
            <person name="Baroncelli R."/>
            <person name="Zapparata A."/>
            <person name="Piaggeschi G."/>
            <person name="Sarrocco S."/>
            <person name="Vannacci G."/>
        </authorList>
    </citation>
    <scope>NUCLEOTIDE SEQUENCE [LARGE SCALE GENOMIC DNA]</scope>
    <source>
        <strain evidence="12 13">T6085</strain>
    </source>
</reference>
<keyword evidence="5" id="KW-0862">Zinc</keyword>
<protein>
    <submittedName>
        <fullName evidence="12">Uncharacterized protein</fullName>
    </submittedName>
</protein>
<evidence type="ECO:0000259" key="9">
    <source>
        <dbReference type="PROSITE" id="PS50089"/>
    </source>
</evidence>
<dbReference type="GO" id="GO:0005524">
    <property type="term" value="F:ATP binding"/>
    <property type="evidence" value="ECO:0007669"/>
    <property type="project" value="UniProtKB-KW"/>
</dbReference>
<dbReference type="SMART" id="SM00490">
    <property type="entry name" value="HELICc"/>
    <property type="match status" value="1"/>
</dbReference>
<gene>
    <name evidence="12" type="ORF">TGAM01_v204106</name>
</gene>
<evidence type="ECO:0000256" key="7">
    <source>
        <dbReference type="PROSITE-ProRule" id="PRU00175"/>
    </source>
</evidence>
<dbReference type="EMBL" id="JPDN02000011">
    <property type="protein sequence ID" value="PON27157.1"/>
    <property type="molecule type" value="Genomic_DNA"/>
</dbReference>
<dbReference type="InterPro" id="IPR000330">
    <property type="entry name" value="SNF2_N"/>
</dbReference>
<name>A0A2P4ZS88_9HYPO</name>
<dbReference type="InterPro" id="IPR001841">
    <property type="entry name" value="Znf_RING"/>
</dbReference>
<dbReference type="GO" id="GO:0005634">
    <property type="term" value="C:nucleus"/>
    <property type="evidence" value="ECO:0007669"/>
    <property type="project" value="TreeGrafter"/>
</dbReference>
<dbReference type="SUPFAM" id="SSF52540">
    <property type="entry name" value="P-loop containing nucleoside triphosphate hydrolases"/>
    <property type="match status" value="2"/>
</dbReference>
<dbReference type="Pfam" id="PF00271">
    <property type="entry name" value="Helicase_C"/>
    <property type="match status" value="1"/>
</dbReference>
<feature type="domain" description="Helicase ATP-binding" evidence="10">
    <location>
        <begin position="471"/>
        <end position="654"/>
    </location>
</feature>
<dbReference type="GO" id="GO:0008270">
    <property type="term" value="F:zinc ion binding"/>
    <property type="evidence" value="ECO:0007669"/>
    <property type="project" value="UniProtKB-KW"/>
</dbReference>
<keyword evidence="2" id="KW-0547">Nucleotide-binding</keyword>
<evidence type="ECO:0000313" key="12">
    <source>
        <dbReference type="EMBL" id="PON27157.1"/>
    </source>
</evidence>
<dbReference type="InterPro" id="IPR001650">
    <property type="entry name" value="Helicase_C-like"/>
</dbReference>
<dbReference type="STRING" id="398673.A0A2P4ZS88"/>
<feature type="domain" description="Helicase C-terminal" evidence="11">
    <location>
        <begin position="886"/>
        <end position="1052"/>
    </location>
</feature>
<dbReference type="PROSITE" id="PS51194">
    <property type="entry name" value="HELICASE_CTER"/>
    <property type="match status" value="1"/>
</dbReference>
<dbReference type="Pfam" id="PF00176">
    <property type="entry name" value="SNF2-rel_dom"/>
    <property type="match status" value="1"/>
</dbReference>
<evidence type="ECO:0000256" key="5">
    <source>
        <dbReference type="ARBA" id="ARBA00022833"/>
    </source>
</evidence>
<evidence type="ECO:0000256" key="8">
    <source>
        <dbReference type="SAM" id="MobiDB-lite"/>
    </source>
</evidence>
<evidence type="ECO:0000256" key="4">
    <source>
        <dbReference type="ARBA" id="ARBA00022801"/>
    </source>
</evidence>
<dbReference type="PANTHER" id="PTHR45626:SF52">
    <property type="entry name" value="SINGLE-STRANDED DNA-DEPENDENT ATPASE (EUROFUNG)"/>
    <property type="match status" value="1"/>
</dbReference>
<dbReference type="GeneID" id="29980742"/>
<evidence type="ECO:0000256" key="2">
    <source>
        <dbReference type="ARBA" id="ARBA00022741"/>
    </source>
</evidence>
<evidence type="ECO:0000256" key="6">
    <source>
        <dbReference type="ARBA" id="ARBA00022840"/>
    </source>
</evidence>
<dbReference type="GO" id="GO:0008094">
    <property type="term" value="F:ATP-dependent activity, acting on DNA"/>
    <property type="evidence" value="ECO:0007669"/>
    <property type="project" value="TreeGrafter"/>
</dbReference>
<dbReference type="InterPro" id="IPR049730">
    <property type="entry name" value="SNF2/RAD54-like_C"/>
</dbReference>
<dbReference type="CDD" id="cd18793">
    <property type="entry name" value="SF2_C_SNF"/>
    <property type="match status" value="1"/>
</dbReference>
<evidence type="ECO:0000256" key="3">
    <source>
        <dbReference type="ARBA" id="ARBA00022771"/>
    </source>
</evidence>
<dbReference type="PANTHER" id="PTHR45626">
    <property type="entry name" value="TRANSCRIPTION TERMINATION FACTOR 2-RELATED"/>
    <property type="match status" value="1"/>
</dbReference>
<keyword evidence="6" id="KW-0067">ATP-binding</keyword>
<evidence type="ECO:0000259" key="10">
    <source>
        <dbReference type="PROSITE" id="PS51192"/>
    </source>
</evidence>
<keyword evidence="1" id="KW-0479">Metal-binding</keyword>
<dbReference type="CDD" id="cd18008">
    <property type="entry name" value="DEXDc_SHPRH-like"/>
    <property type="match status" value="1"/>
</dbReference>
<organism evidence="12 13">
    <name type="scientific">Trichoderma gamsii</name>
    <dbReference type="NCBI Taxonomy" id="398673"/>
    <lineage>
        <taxon>Eukaryota</taxon>
        <taxon>Fungi</taxon>
        <taxon>Dikarya</taxon>
        <taxon>Ascomycota</taxon>
        <taxon>Pezizomycotina</taxon>
        <taxon>Sordariomycetes</taxon>
        <taxon>Hypocreomycetidae</taxon>
        <taxon>Hypocreales</taxon>
        <taxon>Hypocreaceae</taxon>
        <taxon>Trichoderma</taxon>
    </lineage>
</organism>
<keyword evidence="3 7" id="KW-0863">Zinc-finger</keyword>
<dbReference type="PROSITE" id="PS50089">
    <property type="entry name" value="ZF_RING_2"/>
    <property type="match status" value="1"/>
</dbReference>
<feature type="compositionally biased region" description="Polar residues" evidence="8">
    <location>
        <begin position="369"/>
        <end position="378"/>
    </location>
</feature>
<keyword evidence="4" id="KW-0378">Hydrolase</keyword>
<dbReference type="InterPro" id="IPR050628">
    <property type="entry name" value="SNF2_RAD54_helicase_TF"/>
</dbReference>
<dbReference type="Proteomes" id="UP000054821">
    <property type="component" value="Unassembled WGS sequence"/>
</dbReference>
<dbReference type="Gene3D" id="3.40.50.10810">
    <property type="entry name" value="Tandem AAA-ATPase domain"/>
    <property type="match status" value="1"/>
</dbReference>
<dbReference type="InterPro" id="IPR017907">
    <property type="entry name" value="Znf_RING_CS"/>
</dbReference>
<dbReference type="InterPro" id="IPR014001">
    <property type="entry name" value="Helicase_ATP-bd"/>
</dbReference>
<dbReference type="AlphaFoldDB" id="A0A2P4ZS88"/>